<evidence type="ECO:0000259" key="1">
    <source>
        <dbReference type="PROSITE" id="PS50828"/>
    </source>
</evidence>
<dbReference type="eggNOG" id="COG2840">
    <property type="taxonomic scope" value="Bacteria"/>
</dbReference>
<sequence>MQQDDDWNLFSQEMSDIKPLEQDKVLVKSTNKQRADRQTATEHLNQLKQQQAIEQLGLTTGFVEPVDPHDPLEFKKDGVQDGVYKNLRQAKYSITNRLDLRQLNIEHARVALFEFIQQSQADNHRCLLVQHGLGLNNHPHPAVLKSYLNNWLKCFQQVLAYHSAPKHLGGLAATVILLKKSDEKKRETKERIQKRLG</sequence>
<dbReference type="PANTHER" id="PTHR35562">
    <property type="entry name" value="DNA ENDONUCLEASE SMRA-RELATED"/>
    <property type="match status" value="1"/>
</dbReference>
<dbReference type="SUPFAM" id="SSF160443">
    <property type="entry name" value="SMR domain-like"/>
    <property type="match status" value="1"/>
</dbReference>
<dbReference type="GO" id="GO:0004520">
    <property type="term" value="F:DNA endonuclease activity"/>
    <property type="evidence" value="ECO:0007669"/>
    <property type="project" value="TreeGrafter"/>
</dbReference>
<dbReference type="RefSeq" id="WP_035014666.1">
    <property type="nucleotide sequence ID" value="NZ_ARZY01000017.1"/>
</dbReference>
<name>W7QXI7_9ALTE</name>
<organism evidence="2 3">
    <name type="scientific">Catenovulum agarivorans DS-2</name>
    <dbReference type="NCBI Taxonomy" id="1328313"/>
    <lineage>
        <taxon>Bacteria</taxon>
        <taxon>Pseudomonadati</taxon>
        <taxon>Pseudomonadota</taxon>
        <taxon>Gammaproteobacteria</taxon>
        <taxon>Alteromonadales</taxon>
        <taxon>Alteromonadaceae</taxon>
        <taxon>Catenovulum</taxon>
    </lineage>
</organism>
<dbReference type="NCBIfam" id="NF033154">
    <property type="entry name" value="endonuc_SmrA"/>
    <property type="match status" value="1"/>
</dbReference>
<protein>
    <submittedName>
        <fullName evidence="2">Smr domain (Small MutS Related) containing protein</fullName>
    </submittedName>
</protein>
<dbReference type="AlphaFoldDB" id="W7QXI7"/>
<dbReference type="InterPro" id="IPR002625">
    <property type="entry name" value="Smr_dom"/>
</dbReference>
<feature type="domain" description="Smr" evidence="1">
    <location>
        <begin position="98"/>
        <end position="179"/>
    </location>
</feature>
<dbReference type="InterPro" id="IPR036063">
    <property type="entry name" value="Smr_dom_sf"/>
</dbReference>
<dbReference type="PATRIC" id="fig|1328313.3.peg.2098"/>
<dbReference type="OrthoDB" id="9808881at2"/>
<dbReference type="SMART" id="SM00463">
    <property type="entry name" value="SMR"/>
    <property type="match status" value="1"/>
</dbReference>
<evidence type="ECO:0000313" key="3">
    <source>
        <dbReference type="Proteomes" id="UP000019276"/>
    </source>
</evidence>
<dbReference type="InterPro" id="IPR047688">
    <property type="entry name" value="Endonuc_SmrA"/>
</dbReference>
<gene>
    <name evidence="2" type="ORF">DS2_10247</name>
</gene>
<dbReference type="Gene3D" id="3.30.1370.110">
    <property type="match status" value="1"/>
</dbReference>
<reference evidence="2 3" key="1">
    <citation type="journal article" date="2014" name="Genome Announc.">
        <title>Draft Genome Sequence of the Agar-Degrading Bacterium Catenovulum sp. Strain DS-2, Isolated from Intestines of Haliotis diversicolor.</title>
        <authorList>
            <person name="Shan D."/>
            <person name="Li X."/>
            <person name="Gu Z."/>
            <person name="Wei G."/>
            <person name="Gao Z."/>
            <person name="Shao Z."/>
        </authorList>
    </citation>
    <scope>NUCLEOTIDE SEQUENCE [LARGE SCALE GENOMIC DNA]</scope>
    <source>
        <strain evidence="2 3">DS-2</strain>
    </source>
</reference>
<dbReference type="Pfam" id="PF01713">
    <property type="entry name" value="Smr"/>
    <property type="match status" value="1"/>
</dbReference>
<dbReference type="PROSITE" id="PS50828">
    <property type="entry name" value="SMR"/>
    <property type="match status" value="1"/>
</dbReference>
<proteinExistence type="predicted"/>
<evidence type="ECO:0000313" key="2">
    <source>
        <dbReference type="EMBL" id="EWH10000.1"/>
    </source>
</evidence>
<dbReference type="EMBL" id="ARZY01000017">
    <property type="protein sequence ID" value="EWH10000.1"/>
    <property type="molecule type" value="Genomic_DNA"/>
</dbReference>
<keyword evidence="3" id="KW-1185">Reference proteome</keyword>
<dbReference type="PANTHER" id="PTHR35562:SF2">
    <property type="entry name" value="DNA ENDONUCLEASE SMRA-RELATED"/>
    <property type="match status" value="1"/>
</dbReference>
<dbReference type="STRING" id="1328313.DS2_10247"/>
<accession>W7QXI7</accession>
<dbReference type="Proteomes" id="UP000019276">
    <property type="component" value="Unassembled WGS sequence"/>
</dbReference>
<comment type="caution">
    <text evidence="2">The sequence shown here is derived from an EMBL/GenBank/DDBJ whole genome shotgun (WGS) entry which is preliminary data.</text>
</comment>